<evidence type="ECO:0000313" key="3">
    <source>
        <dbReference type="Proteomes" id="UP000077164"/>
    </source>
</evidence>
<gene>
    <name evidence="2" type="ORF">FBFR_00745</name>
</gene>
<keyword evidence="3" id="KW-1185">Reference proteome</keyword>
<dbReference type="Gene3D" id="1.20.120.450">
    <property type="entry name" value="dinb family like domain"/>
    <property type="match status" value="1"/>
</dbReference>
<dbReference type="AlphaFoldDB" id="A0A168AEH5"/>
<dbReference type="OrthoDB" id="4295522at2"/>
<dbReference type="Pfam" id="PF12867">
    <property type="entry name" value="DinB_2"/>
    <property type="match status" value="1"/>
</dbReference>
<reference evidence="2 3" key="1">
    <citation type="submission" date="2016-03" db="EMBL/GenBank/DDBJ databases">
        <title>Draft genome sequence of Flavobacterium fryxellicola DSM 16209.</title>
        <authorList>
            <person name="Shin S.-K."/>
            <person name="Yi H."/>
        </authorList>
    </citation>
    <scope>NUCLEOTIDE SEQUENCE [LARGE SCALE GENOMIC DNA]</scope>
    <source>
        <strain evidence="2 3">DSM 16209</strain>
    </source>
</reference>
<feature type="domain" description="DinB-like" evidence="1">
    <location>
        <begin position="11"/>
        <end position="145"/>
    </location>
</feature>
<dbReference type="SUPFAM" id="SSF109854">
    <property type="entry name" value="DinB/YfiT-like putative metalloenzymes"/>
    <property type="match status" value="1"/>
</dbReference>
<dbReference type="EMBL" id="LVJE01000001">
    <property type="protein sequence ID" value="OAB31396.1"/>
    <property type="molecule type" value="Genomic_DNA"/>
</dbReference>
<protein>
    <recommendedName>
        <fullName evidence="1">DinB-like domain-containing protein</fullName>
    </recommendedName>
</protein>
<dbReference type="Proteomes" id="UP000077164">
    <property type="component" value="Unassembled WGS sequence"/>
</dbReference>
<evidence type="ECO:0000313" key="2">
    <source>
        <dbReference type="EMBL" id="OAB31396.1"/>
    </source>
</evidence>
<name>A0A168AEH5_9FLAO</name>
<dbReference type="STRING" id="249352.SAMN05444395_101629"/>
<proteinExistence type="predicted"/>
<dbReference type="InterPro" id="IPR024775">
    <property type="entry name" value="DinB-like"/>
</dbReference>
<evidence type="ECO:0000259" key="1">
    <source>
        <dbReference type="Pfam" id="PF12867"/>
    </source>
</evidence>
<accession>A0A168AEH5</accession>
<sequence>MNQLFDVSITSRNMVSKFLSGYSLDQLNTIPEGFNNNLIWNIGHIIVSQQVLVYKLSGLPMLVSDELVEKYKKGTKPEHDVLQADVDELKALLFSTIQQTKLDYDTKSFQNYTEYTTSTGNHVLRNAEDAMAFSNFHEGLHIGIMTIIRKFI</sequence>
<dbReference type="RefSeq" id="WP_066075525.1">
    <property type="nucleotide sequence ID" value="NZ_FRDK01000001.1"/>
</dbReference>
<dbReference type="InterPro" id="IPR034660">
    <property type="entry name" value="DinB/YfiT-like"/>
</dbReference>
<organism evidence="2 3">
    <name type="scientific">Flavobacterium fryxellicola</name>
    <dbReference type="NCBI Taxonomy" id="249352"/>
    <lineage>
        <taxon>Bacteria</taxon>
        <taxon>Pseudomonadati</taxon>
        <taxon>Bacteroidota</taxon>
        <taxon>Flavobacteriia</taxon>
        <taxon>Flavobacteriales</taxon>
        <taxon>Flavobacteriaceae</taxon>
        <taxon>Flavobacterium</taxon>
    </lineage>
</organism>
<comment type="caution">
    <text evidence="2">The sequence shown here is derived from an EMBL/GenBank/DDBJ whole genome shotgun (WGS) entry which is preliminary data.</text>
</comment>